<dbReference type="EMBL" id="BJYJ01000010">
    <property type="protein sequence ID" value="GEN76485.1"/>
    <property type="molecule type" value="Genomic_DNA"/>
</dbReference>
<evidence type="ECO:0000313" key="2">
    <source>
        <dbReference type="Proteomes" id="UP000321863"/>
    </source>
</evidence>
<gene>
    <name evidence="1" type="ORF">CHA01nite_22250</name>
</gene>
<organism evidence="1 2">
    <name type="scientific">Chryseobacterium hagamense</name>
    <dbReference type="NCBI Taxonomy" id="395935"/>
    <lineage>
        <taxon>Bacteria</taxon>
        <taxon>Pseudomonadati</taxon>
        <taxon>Bacteroidota</taxon>
        <taxon>Flavobacteriia</taxon>
        <taxon>Flavobacteriales</taxon>
        <taxon>Weeksellaceae</taxon>
        <taxon>Chryseobacterium group</taxon>
        <taxon>Chryseobacterium</taxon>
    </lineage>
</organism>
<accession>A0A511YMS6</accession>
<name>A0A511YMS6_9FLAO</name>
<dbReference type="AlphaFoldDB" id="A0A511YMS6"/>
<keyword evidence="2" id="KW-1185">Reference proteome</keyword>
<dbReference type="Proteomes" id="UP000321863">
    <property type="component" value="Unassembled WGS sequence"/>
</dbReference>
<reference evidence="1 2" key="1">
    <citation type="submission" date="2019-07" db="EMBL/GenBank/DDBJ databases">
        <title>Whole genome shotgun sequence of Chryseobacterium hagamense NBRC 105253.</title>
        <authorList>
            <person name="Hosoyama A."/>
            <person name="Uohara A."/>
            <person name="Ohji S."/>
            <person name="Ichikawa N."/>
        </authorList>
    </citation>
    <scope>NUCLEOTIDE SEQUENCE [LARGE SCALE GENOMIC DNA]</scope>
    <source>
        <strain evidence="1 2">NBRC 105253</strain>
    </source>
</reference>
<evidence type="ECO:0000313" key="1">
    <source>
        <dbReference type="EMBL" id="GEN76485.1"/>
    </source>
</evidence>
<evidence type="ECO:0008006" key="3">
    <source>
        <dbReference type="Google" id="ProtNLM"/>
    </source>
</evidence>
<protein>
    <recommendedName>
        <fullName evidence="3">DUF5050 domain-containing protein</fullName>
    </recommendedName>
</protein>
<sequence length="334" mass="38039">MVLVSCRETGTDETINKNTPVSYDLYVAGNDENNTASYWKNTAKTVLSSGAGCTATKVTVDNTDVYVEGIKIDPSTYTFKYYYWKNNIRYDIEQQLGLQSSDDFKMKDMAFKNGDVYIVGNIKNPASTSTNDAYQLCYWKNGNKTVLHTHNAGTLNAESDIEIINNDIYITATKNYNSGNYDAGYYKNGTYYLLSNTKNFSKFLYDTSGVYLIAKHRQTGALEQYNLTTNIYTAFPSYINPADFRTAEWDNGNKYYILPQYYYKNATQYILVSTGSQFMFCDDFKVLNDNVYKILHKDNSGVDYKVYINDVEVLTTTNTGNQNGRFRSLTVIPN</sequence>
<comment type="caution">
    <text evidence="1">The sequence shown here is derived from an EMBL/GenBank/DDBJ whole genome shotgun (WGS) entry which is preliminary data.</text>
</comment>
<proteinExistence type="predicted"/>